<feature type="region of interest" description="Disordered" evidence="1">
    <location>
        <begin position="102"/>
        <end position="155"/>
    </location>
</feature>
<protein>
    <submittedName>
        <fullName evidence="2">Uncharacterized protein</fullName>
    </submittedName>
</protein>
<keyword evidence="3" id="KW-1185">Reference proteome</keyword>
<accession>A0A137NQH2</accession>
<sequence length="155" mass="17382">MKPIAYTLLLTNFYQSHPTSVPQPETQFNMPQMSGIPLTRFPVPIDGHLGNNNLVTIAQTDNNILEGNGTPFVDYNYGIFIENLGDFYKFNNKDNKAEKRLEEMVEEGRVKENESTNDTQMENNNNIQPDTATESLSDSNIDQTAPSTSTSTNDD</sequence>
<evidence type="ECO:0000313" key="2">
    <source>
        <dbReference type="EMBL" id="KXN65007.1"/>
    </source>
</evidence>
<dbReference type="EMBL" id="KQ965020">
    <property type="protein sequence ID" value="KXN65007.1"/>
    <property type="molecule type" value="Genomic_DNA"/>
</dbReference>
<name>A0A137NQH2_CONC2</name>
<feature type="compositionally biased region" description="Basic and acidic residues" evidence="1">
    <location>
        <begin position="102"/>
        <end position="114"/>
    </location>
</feature>
<evidence type="ECO:0000256" key="1">
    <source>
        <dbReference type="SAM" id="MobiDB-lite"/>
    </source>
</evidence>
<gene>
    <name evidence="2" type="ORF">CONCODRAFT_74510</name>
</gene>
<feature type="compositionally biased region" description="Polar residues" evidence="1">
    <location>
        <begin position="116"/>
        <end position="155"/>
    </location>
</feature>
<evidence type="ECO:0000313" key="3">
    <source>
        <dbReference type="Proteomes" id="UP000070444"/>
    </source>
</evidence>
<organism evidence="2 3">
    <name type="scientific">Conidiobolus coronatus (strain ATCC 28846 / CBS 209.66 / NRRL 28638)</name>
    <name type="common">Delacroixia coronata</name>
    <dbReference type="NCBI Taxonomy" id="796925"/>
    <lineage>
        <taxon>Eukaryota</taxon>
        <taxon>Fungi</taxon>
        <taxon>Fungi incertae sedis</taxon>
        <taxon>Zoopagomycota</taxon>
        <taxon>Entomophthoromycotina</taxon>
        <taxon>Entomophthoromycetes</taxon>
        <taxon>Entomophthorales</taxon>
        <taxon>Ancylistaceae</taxon>
        <taxon>Conidiobolus</taxon>
    </lineage>
</organism>
<reference evidence="2 3" key="1">
    <citation type="journal article" date="2015" name="Genome Biol. Evol.">
        <title>Phylogenomic analyses indicate that early fungi evolved digesting cell walls of algal ancestors of land plants.</title>
        <authorList>
            <person name="Chang Y."/>
            <person name="Wang S."/>
            <person name="Sekimoto S."/>
            <person name="Aerts A.L."/>
            <person name="Choi C."/>
            <person name="Clum A."/>
            <person name="LaButti K.M."/>
            <person name="Lindquist E.A."/>
            <person name="Yee Ngan C."/>
            <person name="Ohm R.A."/>
            <person name="Salamov A.A."/>
            <person name="Grigoriev I.V."/>
            <person name="Spatafora J.W."/>
            <person name="Berbee M.L."/>
        </authorList>
    </citation>
    <scope>NUCLEOTIDE SEQUENCE [LARGE SCALE GENOMIC DNA]</scope>
    <source>
        <strain evidence="2 3">NRRL 28638</strain>
    </source>
</reference>
<proteinExistence type="predicted"/>
<dbReference type="AlphaFoldDB" id="A0A137NQH2"/>
<dbReference type="Proteomes" id="UP000070444">
    <property type="component" value="Unassembled WGS sequence"/>
</dbReference>